<dbReference type="Pfam" id="PF00083">
    <property type="entry name" value="Sugar_tr"/>
    <property type="match status" value="1"/>
</dbReference>
<dbReference type="PANTHER" id="PTHR47797:SF5">
    <property type="entry name" value="CELLOBIOSE DEHYDROGENASE CYTOCHROME DOMAIN-CONTAINING PROTEIN"/>
    <property type="match status" value="1"/>
</dbReference>
<evidence type="ECO:0000259" key="8">
    <source>
        <dbReference type="Pfam" id="PF16010"/>
    </source>
</evidence>
<feature type="region of interest" description="Disordered" evidence="5">
    <location>
        <begin position="155"/>
        <end position="190"/>
    </location>
</feature>
<evidence type="ECO:0000313" key="10">
    <source>
        <dbReference type="Proteomes" id="UP000045706"/>
    </source>
</evidence>
<proteinExistence type="predicted"/>
<name>A0A0G4MA91_VERLO</name>
<organism evidence="9 10">
    <name type="scientific">Verticillium longisporum</name>
    <name type="common">Verticillium dahliae var. longisporum</name>
    <dbReference type="NCBI Taxonomy" id="100787"/>
    <lineage>
        <taxon>Eukaryota</taxon>
        <taxon>Fungi</taxon>
        <taxon>Dikarya</taxon>
        <taxon>Ascomycota</taxon>
        <taxon>Pezizomycotina</taxon>
        <taxon>Sordariomycetes</taxon>
        <taxon>Hypocreomycetidae</taxon>
        <taxon>Glomerellales</taxon>
        <taxon>Plectosphaerellaceae</taxon>
        <taxon>Verticillium</taxon>
    </lineage>
</organism>
<feature type="transmembrane region" description="Helical" evidence="6">
    <location>
        <begin position="114"/>
        <end position="133"/>
    </location>
</feature>
<accession>A0A0G4MA91</accession>
<dbReference type="GO" id="GO:0022857">
    <property type="term" value="F:transmembrane transporter activity"/>
    <property type="evidence" value="ECO:0007669"/>
    <property type="project" value="InterPro"/>
</dbReference>
<dbReference type="CDD" id="cd09630">
    <property type="entry name" value="CDH_like_cytochrome"/>
    <property type="match status" value="1"/>
</dbReference>
<keyword evidence="3 6" id="KW-1133">Transmembrane helix</keyword>
<dbReference type="GO" id="GO:0016020">
    <property type="term" value="C:membrane"/>
    <property type="evidence" value="ECO:0007669"/>
    <property type="project" value="UniProtKB-SubCell"/>
</dbReference>
<evidence type="ECO:0000256" key="1">
    <source>
        <dbReference type="ARBA" id="ARBA00004370"/>
    </source>
</evidence>
<feature type="non-terminal residue" evidence="9">
    <location>
        <position position="1"/>
    </location>
</feature>
<evidence type="ECO:0000313" key="9">
    <source>
        <dbReference type="EMBL" id="CRK31051.1"/>
    </source>
</evidence>
<dbReference type="PANTHER" id="PTHR47797">
    <property type="entry name" value="DEHYDROGENASE, PUTATIVE (AFU_ORTHOLOGUE AFUA_8G05805)-RELATED"/>
    <property type="match status" value="1"/>
</dbReference>
<evidence type="ECO:0000256" key="4">
    <source>
        <dbReference type="ARBA" id="ARBA00023136"/>
    </source>
</evidence>
<evidence type="ECO:0000256" key="2">
    <source>
        <dbReference type="ARBA" id="ARBA00022692"/>
    </source>
</evidence>
<dbReference type="Proteomes" id="UP000045706">
    <property type="component" value="Unassembled WGS sequence"/>
</dbReference>
<evidence type="ECO:0000256" key="3">
    <source>
        <dbReference type="ARBA" id="ARBA00022989"/>
    </source>
</evidence>
<dbReference type="Pfam" id="PF16010">
    <property type="entry name" value="CDH-cyt"/>
    <property type="match status" value="1"/>
</dbReference>
<dbReference type="InterPro" id="IPR005828">
    <property type="entry name" value="MFS_sugar_transport-like"/>
</dbReference>
<dbReference type="Gene3D" id="2.60.40.1210">
    <property type="entry name" value="Cellobiose dehydrogenase, cytochrome domain"/>
    <property type="match status" value="1"/>
</dbReference>
<feature type="compositionally biased region" description="Basic and acidic residues" evidence="5">
    <location>
        <begin position="181"/>
        <end position="190"/>
    </location>
</feature>
<dbReference type="InterPro" id="IPR015920">
    <property type="entry name" value="Cellobiose_DH-like_cyt"/>
</dbReference>
<feature type="domain" description="Cellobiose dehydrogenase-like cytochrome" evidence="8">
    <location>
        <begin position="28"/>
        <end position="108"/>
    </location>
</feature>
<sequence length="190" mass="20385">RSAIMRWSSILTTVAFAGSATAQTTTYRDSQGRTFSSYTDRAGVRYGIAIPTSAAPGQSFDAILQITAPISIGWVGLAWGGGMTYNPLSIVWPNGNDVMISARMAFRAALGSKVYFIFMVVNVLCIPIILIFYPETKGIALEDMDALFGKVETAQGVDGGHQGPEDTERLLAPQSPGDAEEPYHDASTRV</sequence>
<evidence type="ECO:0000256" key="7">
    <source>
        <dbReference type="SAM" id="SignalP"/>
    </source>
</evidence>
<keyword evidence="2 6" id="KW-0812">Transmembrane</keyword>
<protein>
    <recommendedName>
        <fullName evidence="8">Cellobiose dehydrogenase-like cytochrome domain-containing protein</fullName>
    </recommendedName>
</protein>
<dbReference type="EMBL" id="CVQI01023335">
    <property type="protein sequence ID" value="CRK31051.1"/>
    <property type="molecule type" value="Genomic_DNA"/>
</dbReference>
<keyword evidence="4 6" id="KW-0472">Membrane</keyword>
<reference evidence="10" key="1">
    <citation type="submission" date="2015-05" db="EMBL/GenBank/DDBJ databases">
        <authorList>
            <person name="Fogelqvist Johan"/>
        </authorList>
    </citation>
    <scope>NUCLEOTIDE SEQUENCE [LARGE SCALE GENOMIC DNA]</scope>
</reference>
<evidence type="ECO:0000256" key="6">
    <source>
        <dbReference type="SAM" id="Phobius"/>
    </source>
</evidence>
<keyword evidence="7" id="KW-0732">Signal</keyword>
<gene>
    <name evidence="9" type="ORF">BN1723_003775</name>
</gene>
<comment type="subcellular location">
    <subcellularLocation>
        <location evidence="1">Membrane</location>
    </subcellularLocation>
</comment>
<feature type="chain" id="PRO_5002567485" description="Cellobiose dehydrogenase-like cytochrome domain-containing protein" evidence="7">
    <location>
        <begin position="23"/>
        <end position="190"/>
    </location>
</feature>
<feature type="signal peptide" evidence="7">
    <location>
        <begin position="1"/>
        <end position="22"/>
    </location>
</feature>
<evidence type="ECO:0000256" key="5">
    <source>
        <dbReference type="SAM" id="MobiDB-lite"/>
    </source>
</evidence>
<dbReference type="AlphaFoldDB" id="A0A0G4MA91"/>
<dbReference type="SUPFAM" id="SSF49344">
    <property type="entry name" value="CBD9-like"/>
    <property type="match status" value="1"/>
</dbReference>